<dbReference type="RefSeq" id="WP_279967229.1">
    <property type="nucleotide sequence ID" value="NZ_CP122537.1"/>
</dbReference>
<evidence type="ECO:0000313" key="2">
    <source>
        <dbReference type="Proteomes" id="UP001243420"/>
    </source>
</evidence>
<sequence>MTPRELRSLRALAQLRAERSGRDLAVYRGRIAALEARRATLTDQPLQAPETLAEAAAQDRWLRWRAAELSQLSLAAARLHAAAQPQREAHARDRARSEVIDRLIGSGKA</sequence>
<dbReference type="Proteomes" id="UP001243420">
    <property type="component" value="Chromosome"/>
</dbReference>
<accession>A0ABY8LIE9</accession>
<dbReference type="EMBL" id="CP122537">
    <property type="protein sequence ID" value="WGH80175.1"/>
    <property type="molecule type" value="Genomic_DNA"/>
</dbReference>
<keyword evidence="2" id="KW-1185">Reference proteome</keyword>
<reference evidence="1 2" key="1">
    <citation type="submission" date="2023-04" db="EMBL/GenBank/DDBJ databases">
        <title>Jannaschia ovalis sp. nov., a marine bacterium isolated from sea tidal flat.</title>
        <authorList>
            <person name="Kwon D.Y."/>
            <person name="Kim J.-J."/>
        </authorList>
    </citation>
    <scope>NUCLEOTIDE SEQUENCE [LARGE SCALE GENOMIC DNA]</scope>
    <source>
        <strain evidence="1 2">GRR-S6-38</strain>
    </source>
</reference>
<gene>
    <name evidence="1" type="ORF">P8627_07890</name>
</gene>
<protein>
    <recommendedName>
        <fullName evidence="3">Flagellar FliJ protein</fullName>
    </recommendedName>
</protein>
<evidence type="ECO:0008006" key="3">
    <source>
        <dbReference type="Google" id="ProtNLM"/>
    </source>
</evidence>
<evidence type="ECO:0000313" key="1">
    <source>
        <dbReference type="EMBL" id="WGH80175.1"/>
    </source>
</evidence>
<proteinExistence type="predicted"/>
<organism evidence="1 2">
    <name type="scientific">Jannaschia ovalis</name>
    <dbReference type="NCBI Taxonomy" id="3038773"/>
    <lineage>
        <taxon>Bacteria</taxon>
        <taxon>Pseudomonadati</taxon>
        <taxon>Pseudomonadota</taxon>
        <taxon>Alphaproteobacteria</taxon>
        <taxon>Rhodobacterales</taxon>
        <taxon>Roseobacteraceae</taxon>
        <taxon>Jannaschia</taxon>
    </lineage>
</organism>
<name>A0ABY8LIE9_9RHOB</name>